<dbReference type="Proteomes" id="UP000268727">
    <property type="component" value="Unassembled WGS sequence"/>
</dbReference>
<name>A0A3N1H5Y3_9PSEU</name>
<dbReference type="OrthoDB" id="4253708at2"/>
<comment type="caution">
    <text evidence="1">The sequence shown here is derived from an EMBL/GenBank/DDBJ whole genome shotgun (WGS) entry which is preliminary data.</text>
</comment>
<organism evidence="1 2">
    <name type="scientific">Saccharothrix texasensis</name>
    <dbReference type="NCBI Taxonomy" id="103734"/>
    <lineage>
        <taxon>Bacteria</taxon>
        <taxon>Bacillati</taxon>
        <taxon>Actinomycetota</taxon>
        <taxon>Actinomycetes</taxon>
        <taxon>Pseudonocardiales</taxon>
        <taxon>Pseudonocardiaceae</taxon>
        <taxon>Saccharothrix</taxon>
    </lineage>
</organism>
<dbReference type="RefSeq" id="WP_123743682.1">
    <property type="nucleotide sequence ID" value="NZ_RJKM01000001.1"/>
</dbReference>
<reference evidence="1 2" key="1">
    <citation type="submission" date="2018-11" db="EMBL/GenBank/DDBJ databases">
        <title>Sequencing the genomes of 1000 actinobacteria strains.</title>
        <authorList>
            <person name="Klenk H.-P."/>
        </authorList>
    </citation>
    <scope>NUCLEOTIDE SEQUENCE [LARGE SCALE GENOMIC DNA]</scope>
    <source>
        <strain evidence="1 2">DSM 44231</strain>
    </source>
</reference>
<sequence length="76" mass="8173">MGTITFRPDTETERALERLTADGRSASAAIREALLLAAKVQQAEALREEALALAADPDDVAEARAVLADLEPLRAW</sequence>
<keyword evidence="2" id="KW-1185">Reference proteome</keyword>
<dbReference type="AlphaFoldDB" id="A0A3N1H5Y3"/>
<gene>
    <name evidence="1" type="ORF">EDD40_3297</name>
</gene>
<evidence type="ECO:0000313" key="2">
    <source>
        <dbReference type="Proteomes" id="UP000268727"/>
    </source>
</evidence>
<dbReference type="EMBL" id="RJKM01000001">
    <property type="protein sequence ID" value="ROP37964.1"/>
    <property type="molecule type" value="Genomic_DNA"/>
</dbReference>
<proteinExistence type="predicted"/>
<evidence type="ECO:0008006" key="3">
    <source>
        <dbReference type="Google" id="ProtNLM"/>
    </source>
</evidence>
<protein>
    <recommendedName>
        <fullName evidence="3">Ribbon-helix-helix CopG family protein</fullName>
    </recommendedName>
</protein>
<evidence type="ECO:0000313" key="1">
    <source>
        <dbReference type="EMBL" id="ROP37964.1"/>
    </source>
</evidence>
<accession>A0A3N1H5Y3</accession>